<dbReference type="InterPro" id="IPR025528">
    <property type="entry name" value="BrnA_antitoxin"/>
</dbReference>
<dbReference type="Pfam" id="PF14384">
    <property type="entry name" value="BrnA_antitoxin"/>
    <property type="match status" value="1"/>
</dbReference>
<sequence length="86" mass="9507">MSQTKKNADHDNPEWTKADFDKATQPEAVLPAEVLAAFPRTRGAQKAPKKVHLSIRLSPDVVEHYKATGPGWQARMDEDLKKAAGL</sequence>
<dbReference type="RefSeq" id="WP_167195968.1">
    <property type="nucleotide sequence ID" value="NZ_JAAORB010000013.1"/>
</dbReference>
<gene>
    <name evidence="2" type="ORF">HAT86_08760</name>
</gene>
<evidence type="ECO:0000313" key="3">
    <source>
        <dbReference type="Proteomes" id="UP000639775"/>
    </source>
</evidence>
<organism evidence="2 3">
    <name type="scientific">Roseovarius gahaiensis</name>
    <dbReference type="NCBI Taxonomy" id="2716691"/>
    <lineage>
        <taxon>Bacteria</taxon>
        <taxon>Pseudomonadati</taxon>
        <taxon>Pseudomonadota</taxon>
        <taxon>Alphaproteobacteria</taxon>
        <taxon>Rhodobacterales</taxon>
        <taxon>Roseobacteraceae</taxon>
        <taxon>Roseovarius</taxon>
    </lineage>
</organism>
<dbReference type="AlphaFoldDB" id="A0A967EER1"/>
<name>A0A967EER1_9RHOB</name>
<evidence type="ECO:0000256" key="1">
    <source>
        <dbReference type="SAM" id="MobiDB-lite"/>
    </source>
</evidence>
<reference evidence="2" key="1">
    <citation type="submission" date="2020-03" db="EMBL/GenBank/DDBJ databases">
        <title>Roseovarius gahaiensis sp. nov., isolated from Gahai Saline Lake, China.</title>
        <authorList>
            <person name="Sun X."/>
        </authorList>
    </citation>
    <scope>NUCLEOTIDE SEQUENCE</scope>
    <source>
        <strain evidence="2">GH877</strain>
    </source>
</reference>
<proteinExistence type="predicted"/>
<dbReference type="Proteomes" id="UP000639775">
    <property type="component" value="Unassembled WGS sequence"/>
</dbReference>
<evidence type="ECO:0000313" key="2">
    <source>
        <dbReference type="EMBL" id="NHQ74553.1"/>
    </source>
</evidence>
<protein>
    <submittedName>
        <fullName evidence="2">BrnA antitoxin family protein</fullName>
    </submittedName>
</protein>
<accession>A0A967EER1</accession>
<feature type="region of interest" description="Disordered" evidence="1">
    <location>
        <begin position="1"/>
        <end position="24"/>
    </location>
</feature>
<keyword evidence="3" id="KW-1185">Reference proteome</keyword>
<comment type="caution">
    <text evidence="2">The sequence shown here is derived from an EMBL/GenBank/DDBJ whole genome shotgun (WGS) entry which is preliminary data.</text>
</comment>
<dbReference type="EMBL" id="JAAORB010000013">
    <property type="protein sequence ID" value="NHQ74553.1"/>
    <property type="molecule type" value="Genomic_DNA"/>
</dbReference>